<evidence type="ECO:0000256" key="1">
    <source>
        <dbReference type="ARBA" id="ARBA00012528"/>
    </source>
</evidence>
<comment type="caution">
    <text evidence="5">The sequence shown here is derived from an EMBL/GenBank/DDBJ whole genome shotgun (WGS) entry which is preliminary data.</text>
</comment>
<dbReference type="InterPro" id="IPR029787">
    <property type="entry name" value="Nucleotide_cyclase"/>
</dbReference>
<keyword evidence="3" id="KW-1133">Transmembrane helix</keyword>
<dbReference type="OrthoDB" id="5914567at2"/>
<name>A0A136A3W5_9ALTE</name>
<dbReference type="PROSITE" id="PS50887">
    <property type="entry name" value="GGDEF"/>
    <property type="match status" value="1"/>
</dbReference>
<keyword evidence="3" id="KW-0472">Membrane</keyword>
<dbReference type="STRING" id="1799789.AX660_07255"/>
<reference evidence="6" key="1">
    <citation type="submission" date="2016-02" db="EMBL/GenBank/DDBJ databases">
        <authorList>
            <person name="Schultz-Johansen M."/>
            <person name="Glaring M.A."/>
            <person name="Bech P.K."/>
            <person name="Stougaard P."/>
        </authorList>
    </citation>
    <scope>NUCLEOTIDE SEQUENCE [LARGE SCALE GENOMIC DNA]</scope>
    <source>
        <strain evidence="6">S66</strain>
    </source>
</reference>
<dbReference type="EMBL" id="LSNE01000003">
    <property type="protein sequence ID" value="KXI29820.1"/>
    <property type="molecule type" value="Genomic_DNA"/>
</dbReference>
<dbReference type="EC" id="2.7.7.65" evidence="1"/>
<feature type="domain" description="GGDEF" evidence="4">
    <location>
        <begin position="175"/>
        <end position="300"/>
    </location>
</feature>
<organism evidence="5 6">
    <name type="scientific">Paraglaciecola hydrolytica</name>
    <dbReference type="NCBI Taxonomy" id="1799789"/>
    <lineage>
        <taxon>Bacteria</taxon>
        <taxon>Pseudomonadati</taxon>
        <taxon>Pseudomonadota</taxon>
        <taxon>Gammaproteobacteria</taxon>
        <taxon>Alteromonadales</taxon>
        <taxon>Alteromonadaceae</taxon>
        <taxon>Paraglaciecola</taxon>
    </lineage>
</organism>
<evidence type="ECO:0000259" key="4">
    <source>
        <dbReference type="PROSITE" id="PS50887"/>
    </source>
</evidence>
<dbReference type="Gene3D" id="3.30.70.270">
    <property type="match status" value="1"/>
</dbReference>
<dbReference type="InterPro" id="IPR050469">
    <property type="entry name" value="Diguanylate_Cyclase"/>
</dbReference>
<feature type="transmembrane region" description="Helical" evidence="3">
    <location>
        <begin position="102"/>
        <end position="123"/>
    </location>
</feature>
<sequence>MNFSLLARHQRLISLVAACLSLSVSLSFGLGEVKTWTEIAWLDVLGEGSVALLSVVWIVAILASRPPGKVTSALVIGLSCFLFSALLDWFDEFVHFEAAAEGLSIIESMPAAFGMLIMSYALYQWHQEQLALNRQLHRRETGWREHQQIDFITQLYRIDYMRGQIDMQLRTKDGSAFSVLMLDIDNFDAFNRSFGTDEGDRLLREISELMLMNLRNTDLACRYAGDRFILLLPDTDLHQAEELALQIKTAIAHLAFKPAAQATAVYHSLSFAAEMARPNDGVEALIKRVNQRLDNSRYAS</sequence>
<keyword evidence="3" id="KW-0812">Transmembrane</keyword>
<accession>A0A136A3W5</accession>
<dbReference type="SMART" id="SM00267">
    <property type="entry name" value="GGDEF"/>
    <property type="match status" value="1"/>
</dbReference>
<dbReference type="PANTHER" id="PTHR45138:SF9">
    <property type="entry name" value="DIGUANYLATE CYCLASE DGCM-RELATED"/>
    <property type="match status" value="1"/>
</dbReference>
<dbReference type="AlphaFoldDB" id="A0A136A3W5"/>
<dbReference type="Proteomes" id="UP000070299">
    <property type="component" value="Unassembled WGS sequence"/>
</dbReference>
<dbReference type="RefSeq" id="WP_068373038.1">
    <property type="nucleotide sequence ID" value="NZ_LSNE01000003.1"/>
</dbReference>
<dbReference type="PANTHER" id="PTHR45138">
    <property type="entry name" value="REGULATORY COMPONENTS OF SENSORY TRANSDUCTION SYSTEM"/>
    <property type="match status" value="1"/>
</dbReference>
<evidence type="ECO:0000313" key="5">
    <source>
        <dbReference type="EMBL" id="KXI29820.1"/>
    </source>
</evidence>
<comment type="catalytic activity">
    <reaction evidence="2">
        <text>2 GTP = 3',3'-c-di-GMP + 2 diphosphate</text>
        <dbReference type="Rhea" id="RHEA:24898"/>
        <dbReference type="ChEBI" id="CHEBI:33019"/>
        <dbReference type="ChEBI" id="CHEBI:37565"/>
        <dbReference type="ChEBI" id="CHEBI:58805"/>
        <dbReference type="EC" id="2.7.7.65"/>
    </reaction>
</comment>
<proteinExistence type="predicted"/>
<evidence type="ECO:0000256" key="2">
    <source>
        <dbReference type="ARBA" id="ARBA00034247"/>
    </source>
</evidence>
<protein>
    <recommendedName>
        <fullName evidence="1">diguanylate cyclase</fullName>
        <ecNumber evidence="1">2.7.7.65</ecNumber>
    </recommendedName>
</protein>
<evidence type="ECO:0000313" key="6">
    <source>
        <dbReference type="Proteomes" id="UP000070299"/>
    </source>
</evidence>
<dbReference type="InterPro" id="IPR000160">
    <property type="entry name" value="GGDEF_dom"/>
</dbReference>
<dbReference type="InterPro" id="IPR043128">
    <property type="entry name" value="Rev_trsase/Diguanyl_cyclase"/>
</dbReference>
<dbReference type="Pfam" id="PF00990">
    <property type="entry name" value="GGDEF"/>
    <property type="match status" value="1"/>
</dbReference>
<keyword evidence="6" id="KW-1185">Reference proteome</keyword>
<dbReference type="GO" id="GO:0052621">
    <property type="term" value="F:diguanylate cyclase activity"/>
    <property type="evidence" value="ECO:0007669"/>
    <property type="project" value="UniProtKB-EC"/>
</dbReference>
<dbReference type="SUPFAM" id="SSF55073">
    <property type="entry name" value="Nucleotide cyclase"/>
    <property type="match status" value="1"/>
</dbReference>
<feature type="transmembrane region" description="Helical" evidence="3">
    <location>
        <begin position="39"/>
        <end position="63"/>
    </location>
</feature>
<evidence type="ECO:0000256" key="3">
    <source>
        <dbReference type="SAM" id="Phobius"/>
    </source>
</evidence>
<dbReference type="CDD" id="cd01949">
    <property type="entry name" value="GGDEF"/>
    <property type="match status" value="1"/>
</dbReference>
<dbReference type="NCBIfam" id="TIGR00254">
    <property type="entry name" value="GGDEF"/>
    <property type="match status" value="1"/>
</dbReference>
<gene>
    <name evidence="5" type="ORF">AX660_07255</name>
</gene>
<feature type="transmembrane region" description="Helical" evidence="3">
    <location>
        <begin position="70"/>
        <end position="90"/>
    </location>
</feature>